<dbReference type="GO" id="GO:0098632">
    <property type="term" value="F:cell-cell adhesion mediator activity"/>
    <property type="evidence" value="ECO:0007669"/>
    <property type="project" value="TreeGrafter"/>
</dbReference>
<protein>
    <recommendedName>
        <fullName evidence="3">Ig-like domain-containing protein</fullName>
    </recommendedName>
</protein>
<dbReference type="InterPro" id="IPR007110">
    <property type="entry name" value="Ig-like_dom"/>
</dbReference>
<accession>V3ZYA7</accession>
<evidence type="ECO:0000259" key="3">
    <source>
        <dbReference type="PROSITE" id="PS50835"/>
    </source>
</evidence>
<reference evidence="4 5" key="1">
    <citation type="journal article" date="2013" name="Nature">
        <title>Insights into bilaterian evolution from three spiralian genomes.</title>
        <authorList>
            <person name="Simakov O."/>
            <person name="Marletaz F."/>
            <person name="Cho S.J."/>
            <person name="Edsinger-Gonzales E."/>
            <person name="Havlak P."/>
            <person name="Hellsten U."/>
            <person name="Kuo D.H."/>
            <person name="Larsson T."/>
            <person name="Lv J."/>
            <person name="Arendt D."/>
            <person name="Savage R."/>
            <person name="Osoegawa K."/>
            <person name="de Jong P."/>
            <person name="Grimwood J."/>
            <person name="Chapman J.A."/>
            <person name="Shapiro H."/>
            <person name="Aerts A."/>
            <person name="Otillar R.P."/>
            <person name="Terry A.Y."/>
            <person name="Boore J.L."/>
            <person name="Grigoriev I.V."/>
            <person name="Lindberg D.R."/>
            <person name="Seaver E.C."/>
            <person name="Weisblat D.A."/>
            <person name="Putnam N.H."/>
            <person name="Rokhsar D.S."/>
        </authorList>
    </citation>
    <scope>NUCLEOTIDE SEQUENCE [LARGE SCALE GENOMIC DNA]</scope>
</reference>
<dbReference type="FunFam" id="2.60.40.10:FF:000107">
    <property type="entry name" value="Myosin, light chain kinase a"/>
    <property type="match status" value="1"/>
</dbReference>
<keyword evidence="5" id="KW-1185">Reference proteome</keyword>
<dbReference type="SMART" id="SM00408">
    <property type="entry name" value="IGc2"/>
    <property type="match status" value="2"/>
</dbReference>
<evidence type="ECO:0000313" key="4">
    <source>
        <dbReference type="EMBL" id="ESO85961.1"/>
    </source>
</evidence>
<dbReference type="PANTHER" id="PTHR10075">
    <property type="entry name" value="BASIGIN RELATED"/>
    <property type="match status" value="1"/>
</dbReference>
<feature type="non-terminal residue" evidence="4">
    <location>
        <position position="1"/>
    </location>
</feature>
<evidence type="ECO:0000256" key="2">
    <source>
        <dbReference type="ARBA" id="ARBA00023319"/>
    </source>
</evidence>
<dbReference type="SMART" id="SM00409">
    <property type="entry name" value="IG"/>
    <property type="match status" value="2"/>
</dbReference>
<dbReference type="GO" id="GO:0007411">
    <property type="term" value="P:axon guidance"/>
    <property type="evidence" value="ECO:0007669"/>
    <property type="project" value="TreeGrafter"/>
</dbReference>
<feature type="domain" description="Ig-like" evidence="3">
    <location>
        <begin position="2"/>
        <end position="88"/>
    </location>
</feature>
<dbReference type="FunFam" id="2.60.40.10:FF:000032">
    <property type="entry name" value="palladin isoform X1"/>
    <property type="match status" value="1"/>
</dbReference>
<feature type="domain" description="Ig-like" evidence="3">
    <location>
        <begin position="92"/>
        <end position="175"/>
    </location>
</feature>
<dbReference type="GO" id="GO:0007156">
    <property type="term" value="P:homophilic cell adhesion via plasma membrane adhesion molecules"/>
    <property type="evidence" value="ECO:0007669"/>
    <property type="project" value="TreeGrafter"/>
</dbReference>
<dbReference type="InterPro" id="IPR036179">
    <property type="entry name" value="Ig-like_dom_sf"/>
</dbReference>
<dbReference type="RefSeq" id="XP_009063351.1">
    <property type="nucleotide sequence ID" value="XM_009065103.1"/>
</dbReference>
<feature type="non-terminal residue" evidence="4">
    <location>
        <position position="177"/>
    </location>
</feature>
<dbReference type="InterPro" id="IPR003599">
    <property type="entry name" value="Ig_sub"/>
</dbReference>
<dbReference type="KEGG" id="lgi:LOTGIDRAFT_176919"/>
<dbReference type="Proteomes" id="UP000030746">
    <property type="component" value="Unassembled WGS sequence"/>
</dbReference>
<dbReference type="STRING" id="225164.V3ZYA7"/>
<name>V3ZYA7_LOTGI</name>
<dbReference type="EMBL" id="KB203196">
    <property type="protein sequence ID" value="ESO85961.1"/>
    <property type="molecule type" value="Genomic_DNA"/>
</dbReference>
<dbReference type="GO" id="GO:0030424">
    <property type="term" value="C:axon"/>
    <property type="evidence" value="ECO:0007669"/>
    <property type="project" value="TreeGrafter"/>
</dbReference>
<dbReference type="GeneID" id="20244081"/>
<dbReference type="Pfam" id="PF07679">
    <property type="entry name" value="I-set"/>
    <property type="match status" value="2"/>
</dbReference>
<dbReference type="PROSITE" id="PS50835">
    <property type="entry name" value="IG_LIKE"/>
    <property type="match status" value="2"/>
</dbReference>
<proteinExistence type="predicted"/>
<dbReference type="InterPro" id="IPR013783">
    <property type="entry name" value="Ig-like_fold"/>
</dbReference>
<sequence length="177" mass="19290">SPVITQPPSDTKIIKGRLLQLTCLVDSKPVATIRWLFQNLPLQISSKITFSQNKQELSIGDIGKAEEGMYTCIANNSYGQKQASATIKIVVPPVRVSMLGNVVYKINQTASIPCDVYGDPKPTATWYKDSNIINNPETNTANSLIISNIQITDEGNYSCQGVNEAGSAWTNGTLRVK</sequence>
<dbReference type="CTD" id="20244081"/>
<dbReference type="SUPFAM" id="SSF48726">
    <property type="entry name" value="Immunoglobulin"/>
    <property type="match status" value="2"/>
</dbReference>
<dbReference type="OrthoDB" id="428111at2759"/>
<dbReference type="AlphaFoldDB" id="V3ZYA7"/>
<gene>
    <name evidence="4" type="ORF">LOTGIDRAFT_176919</name>
</gene>
<keyword evidence="1" id="KW-1015">Disulfide bond</keyword>
<evidence type="ECO:0000313" key="5">
    <source>
        <dbReference type="Proteomes" id="UP000030746"/>
    </source>
</evidence>
<dbReference type="GO" id="GO:0070593">
    <property type="term" value="P:dendrite self-avoidance"/>
    <property type="evidence" value="ECO:0007669"/>
    <property type="project" value="TreeGrafter"/>
</dbReference>
<dbReference type="InterPro" id="IPR013098">
    <property type="entry name" value="Ig_I-set"/>
</dbReference>
<dbReference type="Gene3D" id="2.60.40.10">
    <property type="entry name" value="Immunoglobulins"/>
    <property type="match status" value="2"/>
</dbReference>
<organism evidence="4 5">
    <name type="scientific">Lottia gigantea</name>
    <name type="common">Giant owl limpet</name>
    <dbReference type="NCBI Taxonomy" id="225164"/>
    <lineage>
        <taxon>Eukaryota</taxon>
        <taxon>Metazoa</taxon>
        <taxon>Spiralia</taxon>
        <taxon>Lophotrochozoa</taxon>
        <taxon>Mollusca</taxon>
        <taxon>Gastropoda</taxon>
        <taxon>Patellogastropoda</taxon>
        <taxon>Lottioidea</taxon>
        <taxon>Lottiidae</taxon>
        <taxon>Lottia</taxon>
    </lineage>
</organism>
<evidence type="ECO:0000256" key="1">
    <source>
        <dbReference type="ARBA" id="ARBA00023157"/>
    </source>
</evidence>
<dbReference type="PANTHER" id="PTHR10075:SF100">
    <property type="entry name" value="FASCICLIN-2"/>
    <property type="match status" value="1"/>
</dbReference>
<keyword evidence="2" id="KW-0393">Immunoglobulin domain</keyword>
<dbReference type="GO" id="GO:0005886">
    <property type="term" value="C:plasma membrane"/>
    <property type="evidence" value="ECO:0007669"/>
    <property type="project" value="TreeGrafter"/>
</dbReference>
<dbReference type="InterPro" id="IPR003598">
    <property type="entry name" value="Ig_sub2"/>
</dbReference>
<dbReference type="OMA" id="VWKVCLV"/>